<evidence type="ECO:0000259" key="1">
    <source>
        <dbReference type="Pfam" id="PF04167"/>
    </source>
</evidence>
<evidence type="ECO:0000313" key="3">
    <source>
        <dbReference type="Proteomes" id="UP000256253"/>
    </source>
</evidence>
<dbReference type="AlphaFoldDB" id="A0A3D9V0U8"/>
<organism evidence="2 3">
    <name type="scientific">Calidifontibacter indicus</name>
    <dbReference type="NCBI Taxonomy" id="419650"/>
    <lineage>
        <taxon>Bacteria</taxon>
        <taxon>Bacillati</taxon>
        <taxon>Actinomycetota</taxon>
        <taxon>Actinomycetes</taxon>
        <taxon>Micrococcales</taxon>
        <taxon>Dermacoccaceae</taxon>
        <taxon>Calidifontibacter</taxon>
    </lineage>
</organism>
<keyword evidence="3" id="KW-1185">Reference proteome</keyword>
<sequence length="185" mass="20621">MDSAQPDAQTPIGTPVHLDFRKYDGSEHWQEHYSLLGVDDFGVWLGMEAGTPFARPGMSVVARTNTVRLLPPGARWAACFNAPDPGRLLKAHIYVDITTPVQWSHDAEGFHARMVDVDLDVVERFSGELFIDDEDEFADHTVEFGYPADLVEATEAAARDVLAAVRERRPPFDGTGDSWLTRIRP</sequence>
<evidence type="ECO:0000313" key="2">
    <source>
        <dbReference type="EMBL" id="REF30721.1"/>
    </source>
</evidence>
<gene>
    <name evidence="2" type="ORF">DFJ65_1736</name>
</gene>
<dbReference type="OrthoDB" id="3531052at2"/>
<proteinExistence type="predicted"/>
<comment type="caution">
    <text evidence="2">The sequence shown here is derived from an EMBL/GenBank/DDBJ whole genome shotgun (WGS) entry which is preliminary data.</text>
</comment>
<dbReference type="InterPro" id="IPR035930">
    <property type="entry name" value="FomD-like_sf"/>
</dbReference>
<dbReference type="Proteomes" id="UP000256253">
    <property type="component" value="Unassembled WGS sequence"/>
</dbReference>
<dbReference type="InterPro" id="IPR007295">
    <property type="entry name" value="DUF402"/>
</dbReference>
<protein>
    <recommendedName>
        <fullName evidence="1">DUF402 domain-containing protein</fullName>
    </recommendedName>
</protein>
<name>A0A3D9V0U8_9MICO</name>
<dbReference type="SUPFAM" id="SSF159234">
    <property type="entry name" value="FomD-like"/>
    <property type="match status" value="1"/>
</dbReference>
<reference evidence="2 3" key="1">
    <citation type="submission" date="2018-08" db="EMBL/GenBank/DDBJ databases">
        <title>Sequencing the genomes of 1000 actinobacteria strains.</title>
        <authorList>
            <person name="Klenk H.-P."/>
        </authorList>
    </citation>
    <scope>NUCLEOTIDE SEQUENCE [LARGE SCALE GENOMIC DNA]</scope>
    <source>
        <strain evidence="2 3">DSM 22967</strain>
    </source>
</reference>
<dbReference type="Gene3D" id="2.40.380.10">
    <property type="entry name" value="FomD-like"/>
    <property type="match status" value="1"/>
</dbReference>
<accession>A0A3D9V0U8</accession>
<dbReference type="Pfam" id="PF04167">
    <property type="entry name" value="DUF402"/>
    <property type="match status" value="1"/>
</dbReference>
<feature type="domain" description="DUF402" evidence="1">
    <location>
        <begin position="53"/>
        <end position="168"/>
    </location>
</feature>
<dbReference type="RefSeq" id="WP_115922665.1">
    <property type="nucleotide sequence ID" value="NZ_QTUA01000001.1"/>
</dbReference>
<dbReference type="EMBL" id="QTUA01000001">
    <property type="protein sequence ID" value="REF30721.1"/>
    <property type="molecule type" value="Genomic_DNA"/>
</dbReference>